<accession>A0A4R0SAY5</accession>
<evidence type="ECO:0000313" key="2">
    <source>
        <dbReference type="EMBL" id="TCF68281.1"/>
    </source>
</evidence>
<dbReference type="EMBL" id="SHPO01000028">
    <property type="protein sequence ID" value="TCD76770.1"/>
    <property type="molecule type" value="Genomic_DNA"/>
</dbReference>
<sequence length="65" mass="7434">METPRWMGLFGDAVMTQADKTPFGFQSPASFKFLVRFELALDVHKAKTGHIAIIYYMCLKLVDCF</sequence>
<evidence type="ECO:0000313" key="1">
    <source>
        <dbReference type="EMBL" id="TCD76770.1"/>
    </source>
</evidence>
<dbReference type="AlphaFoldDB" id="A0A4R0SAY5"/>
<proteinExistence type="predicted"/>
<dbReference type="Proteomes" id="UP000293475">
    <property type="component" value="Unassembled WGS sequence"/>
</dbReference>
<organism evidence="1 4">
    <name type="scientific">Bifidobacterium longum subsp. longum</name>
    <dbReference type="NCBI Taxonomy" id="1679"/>
    <lineage>
        <taxon>Bacteria</taxon>
        <taxon>Bacillati</taxon>
        <taxon>Actinomycetota</taxon>
        <taxon>Actinomycetes</taxon>
        <taxon>Bifidobacteriales</taxon>
        <taxon>Bifidobacteriaceae</taxon>
        <taxon>Bifidobacterium</taxon>
    </lineage>
</organism>
<reference evidence="3 4" key="1">
    <citation type="journal article" date="2018" name="Sci. Rep.">
        <title>Genomic diversity and distribution of Bifidobacterium longum subsp. longum across the human lifespan.</title>
        <authorList>
            <person name="Odamaki T."/>
            <person name="Bottacini F."/>
            <person name="Kato K."/>
            <person name="Mitsuyama E."/>
            <person name="Yoshida K."/>
            <person name="Horigome A."/>
            <person name="Xiao J.Z."/>
            <person name="van Sinderen D."/>
        </authorList>
    </citation>
    <scope>NUCLEOTIDE SEQUENCE [LARGE SCALE GENOMIC DNA]</scope>
    <source>
        <strain evidence="1 4">MCC10004</strain>
        <strain evidence="2 3">MCC10119</strain>
    </source>
</reference>
<dbReference type="Proteomes" id="UP000292729">
    <property type="component" value="Unassembled WGS sequence"/>
</dbReference>
<reference evidence="1" key="2">
    <citation type="submission" date="2019-02" db="EMBL/GenBank/DDBJ databases">
        <authorList>
            <person name="Odamaki T."/>
        </authorList>
    </citation>
    <scope>NUCLEOTIDE SEQUENCE</scope>
    <source>
        <strain evidence="1">MCC10004</strain>
        <strain evidence="2">MCC10119</strain>
    </source>
</reference>
<dbReference type="RefSeq" id="WP_131202660.1">
    <property type="nucleotide sequence ID" value="NZ_CP062949.1"/>
</dbReference>
<evidence type="ECO:0000313" key="4">
    <source>
        <dbReference type="Proteomes" id="UP000293475"/>
    </source>
</evidence>
<dbReference type="EMBL" id="SHTI01000032">
    <property type="protein sequence ID" value="TCF68281.1"/>
    <property type="molecule type" value="Genomic_DNA"/>
</dbReference>
<evidence type="ECO:0000313" key="3">
    <source>
        <dbReference type="Proteomes" id="UP000292729"/>
    </source>
</evidence>
<name>A0A4R0SAY5_BIFLL</name>
<comment type="caution">
    <text evidence="1">The sequence shown here is derived from an EMBL/GenBank/DDBJ whole genome shotgun (WGS) entry which is preliminary data.</text>
</comment>
<gene>
    <name evidence="1" type="ORF">MCC10004_1840</name>
    <name evidence="2" type="ORF">MCC10119_1768</name>
</gene>
<protein>
    <submittedName>
        <fullName evidence="1">Uncharacterized protein</fullName>
    </submittedName>
</protein>